<dbReference type="InterPro" id="IPR002037">
    <property type="entry name" value="Glyco_hydro_8"/>
</dbReference>
<dbReference type="Proteomes" id="UP000023268">
    <property type="component" value="Unassembled WGS sequence"/>
</dbReference>
<keyword evidence="4" id="KW-0378">Hydrolase</keyword>
<dbReference type="eggNOG" id="COG3405">
    <property type="taxonomic scope" value="Bacteria"/>
</dbReference>
<feature type="signal peptide" evidence="8">
    <location>
        <begin position="1"/>
        <end position="25"/>
    </location>
</feature>
<comment type="similarity">
    <text evidence="2">Belongs to the glycosyl hydrolase 8 (cellulase D) family.</text>
</comment>
<keyword evidence="6" id="KW-0326">Glycosidase</keyword>
<keyword evidence="5" id="KW-0136">Cellulose degradation</keyword>
<dbReference type="OrthoDB" id="9766708at2"/>
<dbReference type="InterPro" id="IPR008928">
    <property type="entry name" value="6-hairpin_glycosidase_sf"/>
</dbReference>
<dbReference type="GO" id="GO:0008810">
    <property type="term" value="F:cellulase activity"/>
    <property type="evidence" value="ECO:0007669"/>
    <property type="project" value="UniProtKB-EC"/>
</dbReference>
<dbReference type="Pfam" id="PF01270">
    <property type="entry name" value="Glyco_hydro_8"/>
    <property type="match status" value="1"/>
</dbReference>
<evidence type="ECO:0000256" key="5">
    <source>
        <dbReference type="ARBA" id="ARBA00023001"/>
    </source>
</evidence>
<evidence type="ECO:0000256" key="2">
    <source>
        <dbReference type="ARBA" id="ARBA00009209"/>
    </source>
</evidence>
<dbReference type="PRINTS" id="PR00735">
    <property type="entry name" value="GLHYDRLASE8"/>
</dbReference>
<feature type="chain" id="PRO_5001492372" description="cellulase" evidence="8">
    <location>
        <begin position="26"/>
        <end position="410"/>
    </location>
</feature>
<organism evidence="9 10">
    <name type="scientific">Hylemonella gracilis str. Niagara R</name>
    <dbReference type="NCBI Taxonomy" id="1458275"/>
    <lineage>
        <taxon>Bacteria</taxon>
        <taxon>Pseudomonadati</taxon>
        <taxon>Pseudomonadota</taxon>
        <taxon>Betaproteobacteria</taxon>
        <taxon>Burkholderiales</taxon>
        <taxon>Comamonadaceae</taxon>
        <taxon>Hylemonella</taxon>
    </lineage>
</organism>
<dbReference type="EC" id="3.2.1.4" evidence="3"/>
<dbReference type="AlphaFoldDB" id="A0A016XEL5"/>
<gene>
    <name evidence="9" type="ORF">AZ34_04310</name>
</gene>
<dbReference type="Gene3D" id="1.50.10.10">
    <property type="match status" value="1"/>
</dbReference>
<dbReference type="STRING" id="1458275.AZ34_04310"/>
<dbReference type="EMBL" id="JEMG01000001">
    <property type="protein sequence ID" value="EYC50360.1"/>
    <property type="molecule type" value="Genomic_DNA"/>
</dbReference>
<evidence type="ECO:0000313" key="10">
    <source>
        <dbReference type="Proteomes" id="UP000023268"/>
    </source>
</evidence>
<keyword evidence="8" id="KW-0732">Signal</keyword>
<protein>
    <recommendedName>
        <fullName evidence="3">cellulase</fullName>
        <ecNumber evidence="3">3.2.1.4</ecNumber>
    </recommendedName>
</protein>
<dbReference type="InterPro" id="IPR012341">
    <property type="entry name" value="6hp_glycosidase-like_sf"/>
</dbReference>
<accession>A0A016XEL5</accession>
<comment type="catalytic activity">
    <reaction evidence="1">
        <text>Endohydrolysis of (1-&gt;4)-beta-D-glucosidic linkages in cellulose, lichenin and cereal beta-D-glucans.</text>
        <dbReference type="EC" id="3.2.1.4"/>
    </reaction>
</comment>
<sequence length="410" mass="44134">MKRRGSFMVLLWCAAQVALPGAAVADPGTMATACPVTPRTATPLSAPADAHWPAWAVFRDHFISADGRVIDASTPRQQTVSEGQSYGLFFALVANDRPTFDRLLRWTQDNLAAGDLAARLPAWLWGRRVDAAGQVSWGVIDDNAASDADLWIVYALGEAARLWGEPRYAQLAQALGARVLREEVADIAPLGPTLLPGPRGFAPGSGTEAGSYRLNPSYVPPQLLRRLARLYPDTAWPRVMDSALAVLLGSAPRGYAPDWVLHRAGGFAADPRTQGVGSYDAIRVYLWVGMMHEADPARGTLLDAFAPMVRQLVTTGEPPLRVDTSKGRVEGAGPAGFSAALLPLLQAMGQAQAAEAQRQRLSRPPLGPVFAGRDNYYDQVLALFGLGWFEGLYRFAPDGALLPRWSCVAP</sequence>
<evidence type="ECO:0000256" key="3">
    <source>
        <dbReference type="ARBA" id="ARBA00012601"/>
    </source>
</evidence>
<evidence type="ECO:0000256" key="4">
    <source>
        <dbReference type="ARBA" id="ARBA00022801"/>
    </source>
</evidence>
<dbReference type="GO" id="GO:0030245">
    <property type="term" value="P:cellulose catabolic process"/>
    <property type="evidence" value="ECO:0007669"/>
    <property type="project" value="UniProtKB-KW"/>
</dbReference>
<evidence type="ECO:0000313" key="9">
    <source>
        <dbReference type="EMBL" id="EYC50360.1"/>
    </source>
</evidence>
<dbReference type="SUPFAM" id="SSF48208">
    <property type="entry name" value="Six-hairpin glycosidases"/>
    <property type="match status" value="1"/>
</dbReference>
<name>A0A016XEL5_9BURK</name>
<reference evidence="9 10" key="1">
    <citation type="submission" date="2014-02" db="EMBL/GenBank/DDBJ databases">
        <title>Draft Genome of Hylemonella gracilis isolated from the Niagara River.</title>
        <authorList>
            <person name="Pawlowski D.R."/>
            <person name="Koudelka G.B."/>
        </authorList>
    </citation>
    <scope>NUCLEOTIDE SEQUENCE [LARGE SCALE GENOMIC DNA]</scope>
    <source>
        <strain evidence="9 10">Niagara R</strain>
    </source>
</reference>
<dbReference type="NCBIfam" id="NF008305">
    <property type="entry name" value="PRK11097.1"/>
    <property type="match status" value="1"/>
</dbReference>
<evidence type="ECO:0000256" key="8">
    <source>
        <dbReference type="SAM" id="SignalP"/>
    </source>
</evidence>
<evidence type="ECO:0000256" key="1">
    <source>
        <dbReference type="ARBA" id="ARBA00000966"/>
    </source>
</evidence>
<proteinExistence type="inferred from homology"/>
<keyword evidence="7" id="KW-0119">Carbohydrate metabolism</keyword>
<comment type="caution">
    <text evidence="9">The sequence shown here is derived from an EMBL/GenBank/DDBJ whole genome shotgun (WGS) entry which is preliminary data.</text>
</comment>
<evidence type="ECO:0000256" key="7">
    <source>
        <dbReference type="ARBA" id="ARBA00023326"/>
    </source>
</evidence>
<evidence type="ECO:0000256" key="6">
    <source>
        <dbReference type="ARBA" id="ARBA00023295"/>
    </source>
</evidence>
<keyword evidence="7" id="KW-0624">Polysaccharide degradation</keyword>